<dbReference type="Gene3D" id="2.60.120.620">
    <property type="entry name" value="q2cbj1_9rhob like domain"/>
    <property type="match status" value="1"/>
</dbReference>
<keyword evidence="8" id="KW-0735">Signal-anchor</keyword>
<dbReference type="PROSITE" id="PS51471">
    <property type="entry name" value="FE2OG_OXY"/>
    <property type="match status" value="1"/>
</dbReference>
<keyword evidence="17" id="KW-1185">Reference proteome</keyword>
<comment type="cofactor">
    <cofactor evidence="1">
        <name>L-ascorbate</name>
        <dbReference type="ChEBI" id="CHEBI:38290"/>
    </cofactor>
</comment>
<keyword evidence="6" id="KW-0479">Metal-binding</keyword>
<dbReference type="EMBL" id="FNXT01001226">
    <property type="protein sequence ID" value="SZX75199.1"/>
    <property type="molecule type" value="Genomic_DNA"/>
</dbReference>
<protein>
    <recommendedName>
        <fullName evidence="4">procollagen-proline 4-dioxygenase</fullName>
        <ecNumber evidence="4">1.14.11.2</ecNumber>
    </recommendedName>
</protein>
<evidence type="ECO:0000256" key="3">
    <source>
        <dbReference type="ARBA" id="ARBA00006511"/>
    </source>
</evidence>
<dbReference type="FunFam" id="2.60.120.620:FF:000002">
    <property type="entry name" value="Prolyl 4-hydroxylase 4"/>
    <property type="match status" value="1"/>
</dbReference>
<accession>A0A383WDK9</accession>
<evidence type="ECO:0000256" key="1">
    <source>
        <dbReference type="ARBA" id="ARBA00001961"/>
    </source>
</evidence>
<dbReference type="GO" id="GO:0005506">
    <property type="term" value="F:iron ion binding"/>
    <property type="evidence" value="ECO:0007669"/>
    <property type="project" value="InterPro"/>
</dbReference>
<name>A0A383WDK9_TETOB</name>
<dbReference type="EC" id="1.14.11.2" evidence="4"/>
<gene>
    <name evidence="16" type="ORF">BQ4739_LOCUS15496</name>
</gene>
<comment type="similarity">
    <text evidence="3">Belongs to the P4HA family.</text>
</comment>
<organism evidence="16 17">
    <name type="scientific">Tetradesmus obliquus</name>
    <name type="common">Green alga</name>
    <name type="synonym">Acutodesmus obliquus</name>
    <dbReference type="NCBI Taxonomy" id="3088"/>
    <lineage>
        <taxon>Eukaryota</taxon>
        <taxon>Viridiplantae</taxon>
        <taxon>Chlorophyta</taxon>
        <taxon>core chlorophytes</taxon>
        <taxon>Chlorophyceae</taxon>
        <taxon>CS clade</taxon>
        <taxon>Sphaeropleales</taxon>
        <taxon>Scenedesmaceae</taxon>
        <taxon>Tetradesmus</taxon>
    </lineage>
</organism>
<dbReference type="Pfam" id="PF13640">
    <property type="entry name" value="2OG-FeII_Oxy_3"/>
    <property type="match status" value="1"/>
</dbReference>
<evidence type="ECO:0000256" key="8">
    <source>
        <dbReference type="ARBA" id="ARBA00022968"/>
    </source>
</evidence>
<evidence type="ECO:0000256" key="9">
    <source>
        <dbReference type="ARBA" id="ARBA00022989"/>
    </source>
</evidence>
<evidence type="ECO:0000256" key="11">
    <source>
        <dbReference type="ARBA" id="ARBA00023004"/>
    </source>
</evidence>
<keyword evidence="10" id="KW-0560">Oxidoreductase</keyword>
<reference evidence="16 17" key="1">
    <citation type="submission" date="2016-10" db="EMBL/GenBank/DDBJ databases">
        <authorList>
            <person name="Cai Z."/>
        </authorList>
    </citation>
    <scope>NUCLEOTIDE SEQUENCE [LARGE SCALE GENOMIC DNA]</scope>
</reference>
<evidence type="ECO:0000256" key="7">
    <source>
        <dbReference type="ARBA" id="ARBA00022964"/>
    </source>
</evidence>
<feature type="domain" description="Fe2OG dioxygenase" evidence="15">
    <location>
        <begin position="90"/>
        <end position="210"/>
    </location>
</feature>
<sequence length="241" mass="26543">MQHLQVLDEKARIFLIPEFVSEAEADHLVQLAEPNLQRSGVVKTAEGGAAAAALHSIRTSSGAFLERGQDAVVQDIEQRIAMWSMMPVDNGESMHVMRYNDGEKYDAHFDWFFDNSSIANGGNRHATVLLYLSDVEEGGETVFPMIPNEADDGAELSACAQGKLAVKPRKGSALLFHSQDATGALERRSLHASCPVLRGTKWAASKWIRTGRYMTKSELLGMVQQLQRMQAVLSTTGRIKQ</sequence>
<keyword evidence="5" id="KW-0812">Transmembrane</keyword>
<dbReference type="GO" id="GO:0005789">
    <property type="term" value="C:endoplasmic reticulum membrane"/>
    <property type="evidence" value="ECO:0007669"/>
    <property type="project" value="UniProtKB-SubCell"/>
</dbReference>
<comment type="subcellular location">
    <subcellularLocation>
        <location evidence="2">Endoplasmic reticulum membrane</location>
        <topology evidence="2">Single-pass type II membrane protein</topology>
    </subcellularLocation>
</comment>
<evidence type="ECO:0000256" key="5">
    <source>
        <dbReference type="ARBA" id="ARBA00022692"/>
    </source>
</evidence>
<evidence type="ECO:0000256" key="14">
    <source>
        <dbReference type="ARBA" id="ARBA00049169"/>
    </source>
</evidence>
<dbReference type="InterPro" id="IPR045054">
    <property type="entry name" value="P4HA-like"/>
</dbReference>
<keyword evidence="13" id="KW-0325">Glycoprotein</keyword>
<dbReference type="InterPro" id="IPR044862">
    <property type="entry name" value="Pro_4_hyd_alph_FE2OG_OXY"/>
</dbReference>
<dbReference type="PANTHER" id="PTHR10869:SF238">
    <property type="entry name" value="PROLYL 4-HYDROXYLASE 6-RELATED"/>
    <property type="match status" value="1"/>
</dbReference>
<dbReference type="GO" id="GO:0004656">
    <property type="term" value="F:procollagen-proline 4-dioxygenase activity"/>
    <property type="evidence" value="ECO:0007669"/>
    <property type="project" value="UniProtKB-EC"/>
</dbReference>
<dbReference type="InterPro" id="IPR005123">
    <property type="entry name" value="Oxoglu/Fe-dep_dioxygenase_dom"/>
</dbReference>
<evidence type="ECO:0000256" key="4">
    <source>
        <dbReference type="ARBA" id="ARBA00012269"/>
    </source>
</evidence>
<keyword evidence="12" id="KW-0472">Membrane</keyword>
<proteinExistence type="inferred from homology"/>
<evidence type="ECO:0000259" key="15">
    <source>
        <dbReference type="PROSITE" id="PS51471"/>
    </source>
</evidence>
<keyword evidence="9" id="KW-1133">Transmembrane helix</keyword>
<dbReference type="InterPro" id="IPR006620">
    <property type="entry name" value="Pro_4_hyd_alph"/>
</dbReference>
<evidence type="ECO:0000313" key="16">
    <source>
        <dbReference type="EMBL" id="SZX75199.1"/>
    </source>
</evidence>
<evidence type="ECO:0000313" key="17">
    <source>
        <dbReference type="Proteomes" id="UP000256970"/>
    </source>
</evidence>
<keyword evidence="7" id="KW-0223">Dioxygenase</keyword>
<dbReference type="SMART" id="SM00702">
    <property type="entry name" value="P4Hc"/>
    <property type="match status" value="1"/>
</dbReference>
<evidence type="ECO:0000256" key="12">
    <source>
        <dbReference type="ARBA" id="ARBA00023136"/>
    </source>
</evidence>
<evidence type="ECO:0000256" key="13">
    <source>
        <dbReference type="ARBA" id="ARBA00023180"/>
    </source>
</evidence>
<evidence type="ECO:0000256" key="2">
    <source>
        <dbReference type="ARBA" id="ARBA00004648"/>
    </source>
</evidence>
<dbReference type="PANTHER" id="PTHR10869">
    <property type="entry name" value="PROLYL 4-HYDROXYLASE ALPHA SUBUNIT"/>
    <property type="match status" value="1"/>
</dbReference>
<dbReference type="GO" id="GO:0031418">
    <property type="term" value="F:L-ascorbic acid binding"/>
    <property type="evidence" value="ECO:0007669"/>
    <property type="project" value="InterPro"/>
</dbReference>
<dbReference type="AlphaFoldDB" id="A0A383WDK9"/>
<dbReference type="STRING" id="3088.A0A383WDK9"/>
<comment type="catalytic activity">
    <reaction evidence="14">
        <text>L-prolyl-[collagen] + 2-oxoglutarate + O2 = trans-4-hydroxy-L-prolyl-[collagen] + succinate + CO2</text>
        <dbReference type="Rhea" id="RHEA:18945"/>
        <dbReference type="Rhea" id="RHEA-COMP:11676"/>
        <dbReference type="Rhea" id="RHEA-COMP:11680"/>
        <dbReference type="ChEBI" id="CHEBI:15379"/>
        <dbReference type="ChEBI" id="CHEBI:16526"/>
        <dbReference type="ChEBI" id="CHEBI:16810"/>
        <dbReference type="ChEBI" id="CHEBI:30031"/>
        <dbReference type="ChEBI" id="CHEBI:50342"/>
        <dbReference type="ChEBI" id="CHEBI:61965"/>
        <dbReference type="EC" id="1.14.11.2"/>
    </reaction>
</comment>
<dbReference type="Proteomes" id="UP000256970">
    <property type="component" value="Unassembled WGS sequence"/>
</dbReference>
<keyword evidence="11" id="KW-0408">Iron</keyword>
<evidence type="ECO:0000256" key="6">
    <source>
        <dbReference type="ARBA" id="ARBA00022723"/>
    </source>
</evidence>
<evidence type="ECO:0000256" key="10">
    <source>
        <dbReference type="ARBA" id="ARBA00023002"/>
    </source>
</evidence>